<dbReference type="AlphaFoldDB" id="A0A9Q1L7X7"/>
<gene>
    <name evidence="1" type="ORF">K7X08_022235</name>
</gene>
<dbReference type="OrthoDB" id="1328764at2759"/>
<dbReference type="EMBL" id="JAJAGQ010000023">
    <property type="protein sequence ID" value="KAJ8528543.1"/>
    <property type="molecule type" value="Genomic_DNA"/>
</dbReference>
<organism evidence="1 2">
    <name type="scientific">Anisodus acutangulus</name>
    <dbReference type="NCBI Taxonomy" id="402998"/>
    <lineage>
        <taxon>Eukaryota</taxon>
        <taxon>Viridiplantae</taxon>
        <taxon>Streptophyta</taxon>
        <taxon>Embryophyta</taxon>
        <taxon>Tracheophyta</taxon>
        <taxon>Spermatophyta</taxon>
        <taxon>Magnoliopsida</taxon>
        <taxon>eudicotyledons</taxon>
        <taxon>Gunneridae</taxon>
        <taxon>Pentapetalae</taxon>
        <taxon>asterids</taxon>
        <taxon>lamiids</taxon>
        <taxon>Solanales</taxon>
        <taxon>Solanaceae</taxon>
        <taxon>Solanoideae</taxon>
        <taxon>Hyoscyameae</taxon>
        <taxon>Anisodus</taxon>
    </lineage>
</organism>
<proteinExistence type="predicted"/>
<sequence>MMPHRRKLAPRVEILLKYLVFGETCCYFGLGLRELVAIKVEREDRQTNIIMGKLKKFVAKEITKMLEPLKQSTEISHEILQTRLGWIEIRLVALEREGPSSDGWSLQIELQELRAVVHALQAHNNVTLEDPPLIRQVDISKFVTIQQIVKYDNSLVAFPADVRGKRKRDEGDEFNDIPVVVTRAMSQSIEEQNV</sequence>
<keyword evidence="2" id="KW-1185">Reference proteome</keyword>
<name>A0A9Q1L7X7_9SOLA</name>
<protein>
    <submittedName>
        <fullName evidence="1">Uncharacterized protein</fullName>
    </submittedName>
</protein>
<dbReference type="Proteomes" id="UP001152561">
    <property type="component" value="Unassembled WGS sequence"/>
</dbReference>
<evidence type="ECO:0000313" key="1">
    <source>
        <dbReference type="EMBL" id="KAJ8528543.1"/>
    </source>
</evidence>
<reference evidence="2" key="1">
    <citation type="journal article" date="2023" name="Proc. Natl. Acad. Sci. U.S.A.">
        <title>Genomic and structural basis for evolution of tropane alkaloid biosynthesis.</title>
        <authorList>
            <person name="Wanga Y.-J."/>
            <person name="Taina T."/>
            <person name="Yua J.-Y."/>
            <person name="Lia J."/>
            <person name="Xua B."/>
            <person name="Chenc J."/>
            <person name="D'Auriad J.C."/>
            <person name="Huanga J.-P."/>
            <person name="Huanga S.-X."/>
        </authorList>
    </citation>
    <scope>NUCLEOTIDE SEQUENCE [LARGE SCALE GENOMIC DNA]</scope>
    <source>
        <strain evidence="2">cv. KIB-2019</strain>
    </source>
</reference>
<comment type="caution">
    <text evidence="1">The sequence shown here is derived from an EMBL/GenBank/DDBJ whole genome shotgun (WGS) entry which is preliminary data.</text>
</comment>
<accession>A0A9Q1L7X7</accession>
<evidence type="ECO:0000313" key="2">
    <source>
        <dbReference type="Proteomes" id="UP001152561"/>
    </source>
</evidence>